<dbReference type="PROSITE" id="PS51746">
    <property type="entry name" value="PPM_2"/>
    <property type="match status" value="1"/>
</dbReference>
<gene>
    <name evidence="10" type="ORF">NC799_05880</name>
</gene>
<keyword evidence="5" id="KW-0904">Protein phosphatase</keyword>
<keyword evidence="4" id="KW-0378">Hydrolase</keyword>
<dbReference type="SUPFAM" id="SSF81606">
    <property type="entry name" value="PP2C-like"/>
    <property type="match status" value="1"/>
</dbReference>
<comment type="catalytic activity">
    <reaction evidence="8">
        <text>O-phospho-L-threonyl-[protein] + H2O = L-threonyl-[protein] + phosphate</text>
        <dbReference type="Rhea" id="RHEA:47004"/>
        <dbReference type="Rhea" id="RHEA-COMP:11060"/>
        <dbReference type="Rhea" id="RHEA-COMP:11605"/>
        <dbReference type="ChEBI" id="CHEBI:15377"/>
        <dbReference type="ChEBI" id="CHEBI:30013"/>
        <dbReference type="ChEBI" id="CHEBI:43474"/>
        <dbReference type="ChEBI" id="CHEBI:61977"/>
        <dbReference type="EC" id="3.1.3.16"/>
    </reaction>
</comment>
<protein>
    <recommendedName>
        <fullName evidence="2">protein-serine/threonine phosphatase</fullName>
        <ecNumber evidence="2">3.1.3.16</ecNumber>
    </recommendedName>
</protein>
<dbReference type="SMART" id="SM00332">
    <property type="entry name" value="PP2Cc"/>
    <property type="match status" value="1"/>
</dbReference>
<dbReference type="PANTHER" id="PTHR47992">
    <property type="entry name" value="PROTEIN PHOSPHATASE"/>
    <property type="match status" value="1"/>
</dbReference>
<evidence type="ECO:0000256" key="5">
    <source>
        <dbReference type="ARBA" id="ARBA00022912"/>
    </source>
</evidence>
<evidence type="ECO:0000256" key="2">
    <source>
        <dbReference type="ARBA" id="ARBA00013081"/>
    </source>
</evidence>
<comment type="caution">
    <text evidence="10">The sequence shown here is derived from an EMBL/GenBank/DDBJ whole genome shotgun (WGS) entry which is preliminary data.</text>
</comment>
<sequence>MEAYFMTDNGQIRNHNEDDGGVFVKSDKQVLAVIADGMGGHNAGDVASKMVIQSLKAKWLQVEEFTTPDQTEQWLHDTIFEINNKVFTYANEHDDCAGMGTTIVAAICAQDFITVAHIGDSRCYLLNDLGFKQVTEDHSLVNELVRAGQISKDDAEFHPRKNVLTKALGTEQNVKADVKTIGWDKGNKVLLCSDGLSNKISEAELQSSIEQVSSLASISSQLIDEANNRGGEDNISLALVYYNGSQEEGESMC</sequence>
<comment type="cofactor">
    <cofactor evidence="1">
        <name>Mn(2+)</name>
        <dbReference type="ChEBI" id="CHEBI:29035"/>
    </cofactor>
</comment>
<evidence type="ECO:0000259" key="9">
    <source>
        <dbReference type="PROSITE" id="PS51746"/>
    </source>
</evidence>
<dbReference type="EMBL" id="JAMQKC010000003">
    <property type="protein sequence ID" value="MDC3416441.1"/>
    <property type="molecule type" value="Genomic_DNA"/>
</dbReference>
<evidence type="ECO:0000313" key="11">
    <source>
        <dbReference type="Proteomes" id="UP001145069"/>
    </source>
</evidence>
<evidence type="ECO:0000313" key="10">
    <source>
        <dbReference type="EMBL" id="MDC3416441.1"/>
    </source>
</evidence>
<keyword evidence="3" id="KW-0479">Metal-binding</keyword>
<reference evidence="10" key="1">
    <citation type="submission" date="2022-06" db="EMBL/GenBank/DDBJ databases">
        <title>Aquibacillus sp. a new bacterium isolated from soil saline samples.</title>
        <authorList>
            <person name="Galisteo C."/>
            <person name="De La Haba R."/>
            <person name="Sanchez-Porro C."/>
            <person name="Ventosa A."/>
        </authorList>
    </citation>
    <scope>NUCLEOTIDE SEQUENCE</scope>
    <source>
        <strain evidence="10">3ASR75-54</strain>
    </source>
</reference>
<dbReference type="NCBIfam" id="NF033484">
    <property type="entry name" value="Stp1_PP2C_phos"/>
    <property type="match status" value="1"/>
</dbReference>
<dbReference type="CDD" id="cd00143">
    <property type="entry name" value="PP2Cc"/>
    <property type="match status" value="1"/>
</dbReference>
<dbReference type="Pfam" id="PF13672">
    <property type="entry name" value="PP2C_2"/>
    <property type="match status" value="1"/>
</dbReference>
<feature type="domain" description="PPM-type phosphatase" evidence="9">
    <location>
        <begin position="2"/>
        <end position="242"/>
    </location>
</feature>
<keyword evidence="6" id="KW-0464">Manganese</keyword>
<dbReference type="InterPro" id="IPR015655">
    <property type="entry name" value="PP2C"/>
</dbReference>
<dbReference type="InterPro" id="IPR036457">
    <property type="entry name" value="PPM-type-like_dom_sf"/>
</dbReference>
<evidence type="ECO:0000256" key="4">
    <source>
        <dbReference type="ARBA" id="ARBA00022801"/>
    </source>
</evidence>
<evidence type="ECO:0000256" key="3">
    <source>
        <dbReference type="ARBA" id="ARBA00022723"/>
    </source>
</evidence>
<name>A0A9X4AE86_9BACI</name>
<dbReference type="GO" id="GO:0046872">
    <property type="term" value="F:metal ion binding"/>
    <property type="evidence" value="ECO:0007669"/>
    <property type="project" value="UniProtKB-KW"/>
</dbReference>
<dbReference type="RefSeq" id="WP_272445445.1">
    <property type="nucleotide sequence ID" value="NZ_JAMQKC010000003.1"/>
</dbReference>
<dbReference type="SMART" id="SM00331">
    <property type="entry name" value="PP2C_SIG"/>
    <property type="match status" value="1"/>
</dbReference>
<evidence type="ECO:0000256" key="7">
    <source>
        <dbReference type="ARBA" id="ARBA00047761"/>
    </source>
</evidence>
<comment type="catalytic activity">
    <reaction evidence="7">
        <text>O-phospho-L-seryl-[protein] + H2O = L-seryl-[protein] + phosphate</text>
        <dbReference type="Rhea" id="RHEA:20629"/>
        <dbReference type="Rhea" id="RHEA-COMP:9863"/>
        <dbReference type="Rhea" id="RHEA-COMP:11604"/>
        <dbReference type="ChEBI" id="CHEBI:15377"/>
        <dbReference type="ChEBI" id="CHEBI:29999"/>
        <dbReference type="ChEBI" id="CHEBI:43474"/>
        <dbReference type="ChEBI" id="CHEBI:83421"/>
        <dbReference type="EC" id="3.1.3.16"/>
    </reaction>
</comment>
<dbReference type="Proteomes" id="UP001145069">
    <property type="component" value="Unassembled WGS sequence"/>
</dbReference>
<dbReference type="EC" id="3.1.3.16" evidence="2"/>
<dbReference type="GO" id="GO:0004722">
    <property type="term" value="F:protein serine/threonine phosphatase activity"/>
    <property type="evidence" value="ECO:0007669"/>
    <property type="project" value="UniProtKB-EC"/>
</dbReference>
<evidence type="ECO:0000256" key="8">
    <source>
        <dbReference type="ARBA" id="ARBA00048336"/>
    </source>
</evidence>
<evidence type="ECO:0000256" key="1">
    <source>
        <dbReference type="ARBA" id="ARBA00001936"/>
    </source>
</evidence>
<dbReference type="InterPro" id="IPR001932">
    <property type="entry name" value="PPM-type_phosphatase-like_dom"/>
</dbReference>
<organism evidence="10 11">
    <name type="scientific">Aquibacillus salsiterrae</name>
    <dbReference type="NCBI Taxonomy" id="2950439"/>
    <lineage>
        <taxon>Bacteria</taxon>
        <taxon>Bacillati</taxon>
        <taxon>Bacillota</taxon>
        <taxon>Bacilli</taxon>
        <taxon>Bacillales</taxon>
        <taxon>Bacillaceae</taxon>
        <taxon>Aquibacillus</taxon>
    </lineage>
</organism>
<dbReference type="Gene3D" id="3.60.40.10">
    <property type="entry name" value="PPM-type phosphatase domain"/>
    <property type="match status" value="1"/>
</dbReference>
<evidence type="ECO:0000256" key="6">
    <source>
        <dbReference type="ARBA" id="ARBA00023211"/>
    </source>
</evidence>
<accession>A0A9X4AE86</accession>
<keyword evidence="11" id="KW-1185">Reference proteome</keyword>
<dbReference type="AlphaFoldDB" id="A0A9X4AE86"/>
<proteinExistence type="predicted"/>
<dbReference type="FunFam" id="3.60.40.10:FF:000002">
    <property type="entry name" value="Serine/threonine phosphatase stp"/>
    <property type="match status" value="1"/>
</dbReference>